<gene>
    <name evidence="2" type="ORF">COY52_09450</name>
</gene>
<keyword evidence="1" id="KW-1133">Transmembrane helix</keyword>
<keyword evidence="1" id="KW-0812">Transmembrane</keyword>
<reference evidence="3" key="1">
    <citation type="submission" date="2017-09" db="EMBL/GenBank/DDBJ databases">
        <title>Depth-based differentiation of microbial function through sediment-hosted aquifers and enrichment of novel symbionts in the deep terrestrial subsurface.</title>
        <authorList>
            <person name="Probst A.J."/>
            <person name="Ladd B."/>
            <person name="Jarett J.K."/>
            <person name="Geller-Mcgrath D.E."/>
            <person name="Sieber C.M.K."/>
            <person name="Emerson J.B."/>
            <person name="Anantharaman K."/>
            <person name="Thomas B.C."/>
            <person name="Malmstrom R."/>
            <person name="Stieglmeier M."/>
            <person name="Klingl A."/>
            <person name="Woyke T."/>
            <person name="Ryan C.M."/>
            <person name="Banfield J.F."/>
        </authorList>
    </citation>
    <scope>NUCLEOTIDE SEQUENCE [LARGE SCALE GENOMIC DNA]</scope>
</reference>
<dbReference type="AlphaFoldDB" id="A0A2M7S7Z9"/>
<name>A0A2M7S7Z9_9BACT</name>
<evidence type="ECO:0000313" key="3">
    <source>
        <dbReference type="Proteomes" id="UP000229307"/>
    </source>
</evidence>
<comment type="caution">
    <text evidence="2">The sequence shown here is derived from an EMBL/GenBank/DDBJ whole genome shotgun (WGS) entry which is preliminary data.</text>
</comment>
<sequence length="59" mass="7129">MEEKEELKWYTGFLDLVMFFMIVVIGFFSSFKHVYNLIYGEGRKEVIREMNKRKANNSD</sequence>
<protein>
    <submittedName>
        <fullName evidence="2">Uncharacterized protein</fullName>
    </submittedName>
</protein>
<organism evidence="2 3">
    <name type="scientific">Candidatus Desantisbacteria bacterium CG_4_10_14_0_8_um_filter_48_22</name>
    <dbReference type="NCBI Taxonomy" id="1974543"/>
    <lineage>
        <taxon>Bacteria</taxon>
        <taxon>Candidatus Desantisiibacteriota</taxon>
    </lineage>
</organism>
<dbReference type="Proteomes" id="UP000229307">
    <property type="component" value="Unassembled WGS sequence"/>
</dbReference>
<feature type="transmembrane region" description="Helical" evidence="1">
    <location>
        <begin position="12"/>
        <end position="31"/>
    </location>
</feature>
<evidence type="ECO:0000256" key="1">
    <source>
        <dbReference type="SAM" id="Phobius"/>
    </source>
</evidence>
<dbReference type="EMBL" id="PFMR01000254">
    <property type="protein sequence ID" value="PIZ15558.1"/>
    <property type="molecule type" value="Genomic_DNA"/>
</dbReference>
<accession>A0A2M7S7Z9</accession>
<keyword evidence="1" id="KW-0472">Membrane</keyword>
<evidence type="ECO:0000313" key="2">
    <source>
        <dbReference type="EMBL" id="PIZ15558.1"/>
    </source>
</evidence>
<proteinExistence type="predicted"/>